<feature type="transmembrane region" description="Helical" evidence="19">
    <location>
        <begin position="184"/>
        <end position="203"/>
    </location>
</feature>
<evidence type="ECO:0000256" key="2">
    <source>
        <dbReference type="ARBA" id="ARBA00005747"/>
    </source>
</evidence>
<keyword evidence="6 16" id="KW-0479">Metal-binding</keyword>
<dbReference type="GO" id="GO:0051999">
    <property type="term" value="P:mannosyl-inositol phosphorylceramide biosynthetic process"/>
    <property type="evidence" value="ECO:0007669"/>
    <property type="project" value="EnsemblFungi"/>
</dbReference>
<dbReference type="GO" id="GO:0005506">
    <property type="term" value="F:iron ion binding"/>
    <property type="evidence" value="ECO:0007669"/>
    <property type="project" value="UniProtKB-UniRule"/>
</dbReference>
<evidence type="ECO:0000256" key="19">
    <source>
        <dbReference type="SAM" id="Phobius"/>
    </source>
</evidence>
<dbReference type="InterPro" id="IPR006694">
    <property type="entry name" value="Fatty_acid_hydroxylase"/>
</dbReference>
<keyword evidence="7 16" id="KW-0256">Endoplasmic reticulum</keyword>
<evidence type="ECO:0000256" key="17">
    <source>
        <dbReference type="PIRSR" id="PIRSR005149-1"/>
    </source>
</evidence>
<comment type="subcellular location">
    <subcellularLocation>
        <location evidence="1">Endoplasmic reticulum membrane</location>
        <topology evidence="1">Multi-pass membrane protein</topology>
    </subcellularLocation>
</comment>
<evidence type="ECO:0000256" key="6">
    <source>
        <dbReference type="ARBA" id="ARBA00022723"/>
    </source>
</evidence>
<dbReference type="Proteomes" id="UP000240830">
    <property type="component" value="Unassembled WGS sequence"/>
</dbReference>
<dbReference type="GO" id="GO:0102772">
    <property type="term" value="F:sphingolipid C4-monooxygenase activity"/>
    <property type="evidence" value="ECO:0007669"/>
    <property type="project" value="EnsemblFungi"/>
</dbReference>
<keyword evidence="5 19" id="KW-0812">Transmembrane</keyword>
<dbReference type="PANTHER" id="PTHR12863:SF1">
    <property type="entry name" value="FATTY ACID 2-HYDROXYLASE"/>
    <property type="match status" value="1"/>
</dbReference>
<feature type="transmembrane region" description="Helical" evidence="19">
    <location>
        <begin position="296"/>
        <end position="315"/>
    </location>
</feature>
<feature type="transmembrane region" description="Helical" evidence="19">
    <location>
        <begin position="215"/>
        <end position="233"/>
    </location>
</feature>
<evidence type="ECO:0000256" key="7">
    <source>
        <dbReference type="ARBA" id="ARBA00022824"/>
    </source>
</evidence>
<dbReference type="GO" id="GO:0046513">
    <property type="term" value="P:ceramide biosynthetic process"/>
    <property type="evidence" value="ECO:0007669"/>
    <property type="project" value="EnsemblFungi"/>
</dbReference>
<comment type="caution">
    <text evidence="21">The sequence shown here is derived from an EMBL/GenBank/DDBJ whole genome shotgun (WGS) entry which is preliminary data.</text>
</comment>
<feature type="binding site" evidence="17">
    <location>
        <position position="231"/>
    </location>
    <ligand>
        <name>Zn(2+)</name>
        <dbReference type="ChEBI" id="CHEBI:29105"/>
        <label>1</label>
    </ligand>
</feature>
<dbReference type="GO" id="GO:0008270">
    <property type="term" value="F:zinc ion binding"/>
    <property type="evidence" value="ECO:0007669"/>
    <property type="project" value="EnsemblFungi"/>
</dbReference>
<keyword evidence="3 16" id="KW-0444">Lipid biosynthesis</keyword>
<protein>
    <recommendedName>
        <fullName evidence="16">Ceramide very long chain fatty acid hydroxylase</fullName>
        <ecNumber evidence="16">1.-.-.-</ecNumber>
    </recommendedName>
</protein>
<evidence type="ECO:0000256" key="5">
    <source>
        <dbReference type="ARBA" id="ARBA00022692"/>
    </source>
</evidence>
<dbReference type="FunFam" id="3.10.120.10:FF:000007">
    <property type="entry name" value="Sulfite oxidase, mitochondrial"/>
    <property type="match status" value="1"/>
</dbReference>
<proteinExistence type="inferred from homology"/>
<evidence type="ECO:0000256" key="16">
    <source>
        <dbReference type="PIRNR" id="PIRNR005149"/>
    </source>
</evidence>
<evidence type="ECO:0000256" key="15">
    <source>
        <dbReference type="ARBA" id="ARBA00023160"/>
    </source>
</evidence>
<keyword evidence="15 16" id="KW-0275">Fatty acid biosynthesis</keyword>
<feature type="binding site" evidence="17">
    <location>
        <position position="259"/>
    </location>
    <ligand>
        <name>Zn(2+)</name>
        <dbReference type="ChEBI" id="CHEBI:29105"/>
        <label>1</label>
    </ligand>
</feature>
<evidence type="ECO:0000256" key="14">
    <source>
        <dbReference type="ARBA" id="ARBA00023136"/>
    </source>
</evidence>
<feature type="binding site" evidence="17">
    <location>
        <position position="333"/>
    </location>
    <ligand>
        <name>Zn(2+)</name>
        <dbReference type="ChEBI" id="CHEBI:29105"/>
        <label>1</label>
    </ligand>
</feature>
<dbReference type="GO" id="GO:0080132">
    <property type="term" value="F:fatty acid 2-hydroxylase activity"/>
    <property type="evidence" value="ECO:0007669"/>
    <property type="project" value="EnsemblFungi"/>
</dbReference>
<evidence type="ECO:0000256" key="9">
    <source>
        <dbReference type="ARBA" id="ARBA00022833"/>
    </source>
</evidence>
<dbReference type="PANTHER" id="PTHR12863">
    <property type="entry name" value="FATTY ACID HYDROXYLASE"/>
    <property type="match status" value="1"/>
</dbReference>
<feature type="binding site" description="axial binding residue" evidence="18">
    <location>
        <position position="42"/>
    </location>
    <ligand>
        <name>heme</name>
        <dbReference type="ChEBI" id="CHEBI:30413"/>
    </ligand>
    <ligandPart>
        <name>Fe</name>
        <dbReference type="ChEBI" id="CHEBI:18248"/>
    </ligandPart>
</feature>
<organism evidence="21 22">
    <name type="scientific">Paramicrosporidium saccamoebae</name>
    <dbReference type="NCBI Taxonomy" id="1246581"/>
    <lineage>
        <taxon>Eukaryota</taxon>
        <taxon>Fungi</taxon>
        <taxon>Fungi incertae sedis</taxon>
        <taxon>Cryptomycota</taxon>
        <taxon>Cryptomycota incertae sedis</taxon>
        <taxon>Paramicrosporidium</taxon>
    </lineage>
</organism>
<keyword evidence="13 16" id="KW-0443">Lipid metabolism</keyword>
<dbReference type="GO" id="GO:0005789">
    <property type="term" value="C:endoplasmic reticulum membrane"/>
    <property type="evidence" value="ECO:0007669"/>
    <property type="project" value="UniProtKB-SubCell"/>
</dbReference>
<evidence type="ECO:0000256" key="4">
    <source>
        <dbReference type="ARBA" id="ARBA00022617"/>
    </source>
</evidence>
<dbReference type="SMART" id="SM01117">
    <property type="entry name" value="Cyt-b5"/>
    <property type="match status" value="1"/>
</dbReference>
<keyword evidence="14 16" id="KW-0472">Membrane</keyword>
<dbReference type="PROSITE" id="PS50255">
    <property type="entry name" value="CYTOCHROME_B5_2"/>
    <property type="match status" value="1"/>
</dbReference>
<evidence type="ECO:0000256" key="3">
    <source>
        <dbReference type="ARBA" id="ARBA00022516"/>
    </source>
</evidence>
<keyword evidence="10 19" id="KW-1133">Transmembrane helix</keyword>
<dbReference type="STRING" id="1246581.A0A2H9TI36"/>
<dbReference type="SUPFAM" id="SSF55856">
    <property type="entry name" value="Cytochrome b5-like heme/steroid binding domain"/>
    <property type="match status" value="1"/>
</dbReference>
<keyword evidence="8 16" id="KW-0276">Fatty acid metabolism</keyword>
<evidence type="ECO:0000259" key="20">
    <source>
        <dbReference type="PROSITE" id="PS50255"/>
    </source>
</evidence>
<keyword evidence="12 16" id="KW-0408">Iron</keyword>
<dbReference type="AlphaFoldDB" id="A0A2H9TI36"/>
<dbReference type="PRINTS" id="PR00363">
    <property type="entry name" value="CYTOCHROMEB5"/>
</dbReference>
<comment type="cofactor">
    <cofactor evidence="16 17">
        <name>Zn(2+)</name>
        <dbReference type="ChEBI" id="CHEBI:29105"/>
    </cofactor>
    <text evidence="16 17">Binds 2 Zn(2+) ions per subunit that likely form a catalytic dimetal center.</text>
</comment>
<dbReference type="EMBL" id="MTSL01000174">
    <property type="protein sequence ID" value="PJF17427.1"/>
    <property type="molecule type" value="Genomic_DNA"/>
</dbReference>
<feature type="binding site" description="axial binding residue" evidence="18">
    <location>
        <position position="67"/>
    </location>
    <ligand>
        <name>heme</name>
        <dbReference type="ChEBI" id="CHEBI:30413"/>
    </ligand>
    <ligandPart>
        <name>Fe</name>
        <dbReference type="ChEBI" id="CHEBI:18248"/>
    </ligandPart>
</feature>
<dbReference type="Pfam" id="PF00173">
    <property type="entry name" value="Cyt-b5"/>
    <property type="match status" value="1"/>
</dbReference>
<evidence type="ECO:0000256" key="18">
    <source>
        <dbReference type="PIRSR" id="PIRSR005149-50"/>
    </source>
</evidence>
<evidence type="ECO:0000256" key="10">
    <source>
        <dbReference type="ARBA" id="ARBA00022989"/>
    </source>
</evidence>
<feature type="domain" description="Cytochrome b5 heme-binding" evidence="20">
    <location>
        <begin position="7"/>
        <end position="84"/>
    </location>
</feature>
<comment type="similarity">
    <text evidence="2 16">Belongs to the sterol desaturase family. SCS7 subfamily.</text>
</comment>
<name>A0A2H9TI36_9FUNG</name>
<evidence type="ECO:0000256" key="13">
    <source>
        <dbReference type="ARBA" id="ARBA00023098"/>
    </source>
</evidence>
<dbReference type="EC" id="1.-.-.-" evidence="16"/>
<keyword evidence="9 17" id="KW-0862">Zinc</keyword>
<evidence type="ECO:0000256" key="8">
    <source>
        <dbReference type="ARBA" id="ARBA00022832"/>
    </source>
</evidence>
<keyword evidence="22" id="KW-1185">Reference proteome</keyword>
<accession>A0A2H9TI36</accession>
<dbReference type="OrthoDB" id="2204368at2759"/>
<evidence type="ECO:0000256" key="1">
    <source>
        <dbReference type="ARBA" id="ARBA00004477"/>
    </source>
</evidence>
<feature type="binding site" evidence="17">
    <location>
        <position position="313"/>
    </location>
    <ligand>
        <name>Zn(2+)</name>
        <dbReference type="ChEBI" id="CHEBI:29105"/>
        <label>1</label>
    </ligand>
</feature>
<evidence type="ECO:0000256" key="12">
    <source>
        <dbReference type="ARBA" id="ARBA00023004"/>
    </source>
</evidence>
<sequence length="365" mass="42334">MPLVQRRPTYTPEEVSQHATKDDLWVHYAGKVYNVSGFAEDHPGGLEVLLEYAGQDITEAFAKLHRHSDYAQMLLEDYQIGVLKDYQGDVLKGGAAVLVKDYQDNVPLKGYQDSVLVKELPLSATMRERRDEEFLDLSKPLMPQVWANTWSKNYYLEQVHIPRYTSTTPVFFASPILEFFTKNTWYGVLIFWLPIIFLLTRYAAQSIPTVAAAHYYVDGLVLWTIYEYFFHRFVFHMDEALPERPMALVVHFLIHGVHHFLPMDRYRLVMPPLLMSAFTIPVAITLRILFDAPIAAMLLAGSLTGYVAYDMIHYYSHHGTFLPKYVQRMKTYHMDHHYVNPNQGFGVSNMIWDVVFDTMLPLRLP</sequence>
<reference evidence="21 22" key="1">
    <citation type="submission" date="2016-10" db="EMBL/GenBank/DDBJ databases">
        <title>The genome of Paramicrosporidium saccamoebae is the missing link in understanding Cryptomycota and Microsporidia evolution.</title>
        <authorList>
            <person name="Quandt C.A."/>
            <person name="Beaudet D."/>
            <person name="Corsaro D."/>
            <person name="Michel R."/>
            <person name="Corradi N."/>
            <person name="James T."/>
        </authorList>
    </citation>
    <scope>NUCLEOTIDE SEQUENCE [LARGE SCALE GENOMIC DNA]</scope>
    <source>
        <strain evidence="21 22">KSL3</strain>
    </source>
</reference>
<dbReference type="InterPro" id="IPR001199">
    <property type="entry name" value="Cyt_B5-like_heme/steroid-bd"/>
</dbReference>
<evidence type="ECO:0000256" key="11">
    <source>
        <dbReference type="ARBA" id="ARBA00023002"/>
    </source>
</evidence>
<feature type="binding site" evidence="17">
    <location>
        <position position="317"/>
    </location>
    <ligand>
        <name>Zn(2+)</name>
        <dbReference type="ChEBI" id="CHEBI:29105"/>
        <label>1</label>
    </ligand>
</feature>
<dbReference type="InterPro" id="IPR014430">
    <property type="entry name" value="Scs7"/>
</dbReference>
<gene>
    <name evidence="21" type="ORF">PSACC_02739</name>
</gene>
<dbReference type="GO" id="GO:0000038">
    <property type="term" value="P:very long-chain fatty acid metabolic process"/>
    <property type="evidence" value="ECO:0007669"/>
    <property type="project" value="EnsemblFungi"/>
</dbReference>
<keyword evidence="4 18" id="KW-0349">Heme</keyword>
<evidence type="ECO:0000313" key="21">
    <source>
        <dbReference type="EMBL" id="PJF17427.1"/>
    </source>
</evidence>
<feature type="binding site" evidence="17">
    <location>
        <position position="337"/>
    </location>
    <ligand>
        <name>Zn(2+)</name>
        <dbReference type="ChEBI" id="CHEBI:29105"/>
        <label>1</label>
    </ligand>
</feature>
<dbReference type="PIRSF" id="PIRSF005149">
    <property type="entry name" value="IPC-B_HD"/>
    <property type="match status" value="1"/>
</dbReference>
<keyword evidence="11 16" id="KW-0560">Oxidoreductase</keyword>
<comment type="function">
    <text evidence="16">Ceramide hydroxylase involved in the hydroxylation of sphingolipid-associated very long chain fatty acids. Postulated to hydroxylate the very long chain fatty acid of dihydroceramides and phytoceramides at C-2.</text>
</comment>
<comment type="cofactor">
    <cofactor evidence="18">
        <name>Fe cation</name>
        <dbReference type="ChEBI" id="CHEBI:24875"/>
    </cofactor>
</comment>
<dbReference type="InterPro" id="IPR036400">
    <property type="entry name" value="Cyt_B5-like_heme/steroid_sf"/>
</dbReference>
<dbReference type="Pfam" id="PF04116">
    <property type="entry name" value="FA_hydroxylase"/>
    <property type="match status" value="1"/>
</dbReference>
<feature type="transmembrane region" description="Helical" evidence="19">
    <location>
        <begin position="273"/>
        <end position="290"/>
    </location>
</feature>
<feature type="binding site" evidence="17">
    <location>
        <position position="236"/>
    </location>
    <ligand>
        <name>Zn(2+)</name>
        <dbReference type="ChEBI" id="CHEBI:29105"/>
        <label>1</label>
    </ligand>
</feature>
<dbReference type="Gene3D" id="3.10.120.10">
    <property type="entry name" value="Cytochrome b5-like heme/steroid binding domain"/>
    <property type="match status" value="1"/>
</dbReference>
<dbReference type="GO" id="GO:0006633">
    <property type="term" value="P:fatty acid biosynthetic process"/>
    <property type="evidence" value="ECO:0007669"/>
    <property type="project" value="UniProtKB-KW"/>
</dbReference>
<evidence type="ECO:0000313" key="22">
    <source>
        <dbReference type="Proteomes" id="UP000240830"/>
    </source>
</evidence>
<feature type="binding site" evidence="17">
    <location>
        <position position="255"/>
    </location>
    <ligand>
        <name>Zn(2+)</name>
        <dbReference type="ChEBI" id="CHEBI:29105"/>
        <label>1</label>
    </ligand>
</feature>
<feature type="binding site" evidence="17">
    <location>
        <position position="336"/>
    </location>
    <ligand>
        <name>Zn(2+)</name>
        <dbReference type="ChEBI" id="CHEBI:29105"/>
        <label>1</label>
    </ligand>
</feature>
<feature type="binding site" evidence="17">
    <location>
        <position position="258"/>
    </location>
    <ligand>
        <name>Zn(2+)</name>
        <dbReference type="ChEBI" id="CHEBI:29105"/>
        <label>1</label>
    </ligand>
</feature>